<dbReference type="Proteomes" id="UP001140949">
    <property type="component" value="Unassembled WGS sequence"/>
</dbReference>
<comment type="caution">
    <text evidence="1">The sequence shown here is derived from an EMBL/GenBank/DDBJ whole genome shotgun (WGS) entry which is preliminary data.</text>
</comment>
<organism evidence="1 2">
    <name type="scientific">Iris pallida</name>
    <name type="common">Sweet iris</name>
    <dbReference type="NCBI Taxonomy" id="29817"/>
    <lineage>
        <taxon>Eukaryota</taxon>
        <taxon>Viridiplantae</taxon>
        <taxon>Streptophyta</taxon>
        <taxon>Embryophyta</taxon>
        <taxon>Tracheophyta</taxon>
        <taxon>Spermatophyta</taxon>
        <taxon>Magnoliopsida</taxon>
        <taxon>Liliopsida</taxon>
        <taxon>Asparagales</taxon>
        <taxon>Iridaceae</taxon>
        <taxon>Iridoideae</taxon>
        <taxon>Irideae</taxon>
        <taxon>Iris</taxon>
    </lineage>
</organism>
<dbReference type="EMBL" id="JANAVB010024998">
    <property type="protein sequence ID" value="KAJ6821468.1"/>
    <property type="molecule type" value="Genomic_DNA"/>
</dbReference>
<keyword evidence="1" id="KW-0347">Helicase</keyword>
<keyword evidence="1" id="KW-0378">Hydrolase</keyword>
<reference evidence="1" key="1">
    <citation type="journal article" date="2023" name="GigaByte">
        <title>Genome assembly of the bearded iris, Iris pallida Lam.</title>
        <authorList>
            <person name="Bruccoleri R.E."/>
            <person name="Oakeley E.J."/>
            <person name="Faust A.M.E."/>
            <person name="Altorfer M."/>
            <person name="Dessus-Babus S."/>
            <person name="Burckhardt D."/>
            <person name="Oertli M."/>
            <person name="Naumann U."/>
            <person name="Petersen F."/>
            <person name="Wong J."/>
        </authorList>
    </citation>
    <scope>NUCLEOTIDE SEQUENCE</scope>
    <source>
        <strain evidence="1">GSM-AAB239-AS_SAM_17_03QT</strain>
    </source>
</reference>
<proteinExistence type="predicted"/>
<keyword evidence="2" id="KW-1185">Reference proteome</keyword>
<name>A0AAX6FZG1_IRIPA</name>
<dbReference type="GO" id="GO:0004386">
    <property type="term" value="F:helicase activity"/>
    <property type="evidence" value="ECO:0007669"/>
    <property type="project" value="UniProtKB-KW"/>
</dbReference>
<protein>
    <submittedName>
        <fullName evidence="1">DNA helicase INO80-like</fullName>
    </submittedName>
</protein>
<dbReference type="AlphaFoldDB" id="A0AAX6FZG1"/>
<accession>A0AAX6FZG1</accession>
<evidence type="ECO:0000313" key="1">
    <source>
        <dbReference type="EMBL" id="KAJ6821468.1"/>
    </source>
</evidence>
<evidence type="ECO:0000313" key="2">
    <source>
        <dbReference type="Proteomes" id="UP001140949"/>
    </source>
</evidence>
<gene>
    <name evidence="1" type="ORF">M6B38_392410</name>
</gene>
<keyword evidence="1" id="KW-0067">ATP-binding</keyword>
<reference evidence="1" key="2">
    <citation type="submission" date="2023-04" db="EMBL/GenBank/DDBJ databases">
        <authorList>
            <person name="Bruccoleri R.E."/>
            <person name="Oakeley E.J."/>
            <person name="Faust A.-M."/>
            <person name="Dessus-Babus S."/>
            <person name="Altorfer M."/>
            <person name="Burckhardt D."/>
            <person name="Oertli M."/>
            <person name="Naumann U."/>
            <person name="Petersen F."/>
            <person name="Wong J."/>
        </authorList>
    </citation>
    <scope>NUCLEOTIDE SEQUENCE</scope>
    <source>
        <strain evidence="1">GSM-AAB239-AS_SAM_17_03QT</strain>
        <tissue evidence="1">Leaf</tissue>
    </source>
</reference>
<sequence>MRGAAIRTKKLARDMLLYWKRVDREQVKVKLSRSIKLMRGAAIRTKKLARDMLLYWKRVDREQINVQCSDRSFAYQMVEELHNPWAKKQFLGFARTSEFNGPRMPCGPHYLIKEKDTTNASANLQDFWFFSICAKL</sequence>
<keyword evidence="1" id="KW-0547">Nucleotide-binding</keyword>